<feature type="transmembrane region" description="Helical" evidence="1">
    <location>
        <begin position="38"/>
        <end position="61"/>
    </location>
</feature>
<dbReference type="InterPro" id="IPR053011">
    <property type="entry name" value="SDR_family_member_7"/>
</dbReference>
<dbReference type="GeneTree" id="ENSGT01000000221200"/>
<reference evidence="2" key="1">
    <citation type="submission" date="2025-08" db="UniProtKB">
        <authorList>
            <consortium name="Ensembl"/>
        </authorList>
    </citation>
    <scope>IDENTIFICATION</scope>
</reference>
<evidence type="ECO:0000256" key="1">
    <source>
        <dbReference type="SAM" id="Phobius"/>
    </source>
</evidence>
<feature type="transmembrane region" description="Helical" evidence="1">
    <location>
        <begin position="199"/>
        <end position="218"/>
    </location>
</feature>
<dbReference type="PANTHER" id="PTHR44269:SF1">
    <property type="entry name" value="DEHYDROGENASE_REDUCTASE SDR FAMILY MEMBER 7"/>
    <property type="match status" value="1"/>
</dbReference>
<keyword evidence="1" id="KW-0472">Membrane</keyword>
<protein>
    <submittedName>
        <fullName evidence="2">Uncharacterized protein</fullName>
    </submittedName>
</protein>
<evidence type="ECO:0000313" key="3">
    <source>
        <dbReference type="Proteomes" id="UP000694402"/>
    </source>
</evidence>
<keyword evidence="3" id="KW-1185">Reference proteome</keyword>
<organism evidence="2 3">
    <name type="scientific">Oncorhynchus tshawytscha</name>
    <name type="common">Chinook salmon</name>
    <name type="synonym">Salmo tshawytscha</name>
    <dbReference type="NCBI Taxonomy" id="74940"/>
    <lineage>
        <taxon>Eukaryota</taxon>
        <taxon>Metazoa</taxon>
        <taxon>Chordata</taxon>
        <taxon>Craniata</taxon>
        <taxon>Vertebrata</taxon>
        <taxon>Euteleostomi</taxon>
        <taxon>Actinopterygii</taxon>
        <taxon>Neopterygii</taxon>
        <taxon>Teleostei</taxon>
        <taxon>Protacanthopterygii</taxon>
        <taxon>Salmoniformes</taxon>
        <taxon>Salmonidae</taxon>
        <taxon>Salmoninae</taxon>
        <taxon>Oncorhynchus</taxon>
    </lineage>
</organism>
<keyword evidence="1" id="KW-0812">Transmembrane</keyword>
<dbReference type="Ensembl" id="ENSOTST00005070981.2">
    <property type="protein sequence ID" value="ENSOTSP00005065333.1"/>
    <property type="gene ID" value="ENSOTSG00005031195.2"/>
</dbReference>
<reference evidence="2" key="2">
    <citation type="submission" date="2025-09" db="UniProtKB">
        <authorList>
            <consortium name="Ensembl"/>
        </authorList>
    </citation>
    <scope>IDENTIFICATION</scope>
</reference>
<name>A0A8C8HJG5_ONCTS</name>
<evidence type="ECO:0000313" key="2">
    <source>
        <dbReference type="Ensembl" id="ENSOTSP00005065333.1"/>
    </source>
</evidence>
<dbReference type="AlphaFoldDB" id="A0A8C8HJG5"/>
<dbReference type="InterPro" id="IPR036291">
    <property type="entry name" value="NAD(P)-bd_dom_sf"/>
</dbReference>
<dbReference type="SUPFAM" id="SSF51735">
    <property type="entry name" value="NAD(P)-binding Rossmann-fold domains"/>
    <property type="match status" value="1"/>
</dbReference>
<dbReference type="Proteomes" id="UP000694402">
    <property type="component" value="Unassembled WGS sequence"/>
</dbReference>
<sequence>MCLYRFRSNAGKGTLLYTGASVDHNGISPRLYCVLSSMILLICMYVCMYVFFKFYVCLFLLNGRINKLNYHIYHVSSHLSTLACFVPISLSMPIQIDILINNSGRSQHSLSLETSVDVYQVLMEHNFLGTVSFTKQVLPHMMQRGSCSVVTVSSTPGNYVHHLDTYFEADFPRILISTVCPGPVLSQSRTLSQRKCERWQTILLFNYVWQYALIWAWFITDVLGRKRVQNFKVGLVCIGLL</sequence>
<dbReference type="InterPro" id="IPR002347">
    <property type="entry name" value="SDR_fam"/>
</dbReference>
<dbReference type="Gene3D" id="3.40.50.720">
    <property type="entry name" value="NAD(P)-binding Rossmann-like Domain"/>
    <property type="match status" value="1"/>
</dbReference>
<keyword evidence="1" id="KW-1133">Transmembrane helix</keyword>
<accession>A0A8C8HJG5</accession>
<proteinExistence type="predicted"/>
<dbReference type="Pfam" id="PF00106">
    <property type="entry name" value="adh_short"/>
    <property type="match status" value="1"/>
</dbReference>
<dbReference type="PANTHER" id="PTHR44269">
    <property type="entry name" value="DEHYDROGENASE/REDUCTASE SDR FAMILY MEMBER 7-RELATED"/>
    <property type="match status" value="1"/>
</dbReference>